<dbReference type="Proteomes" id="UP001176429">
    <property type="component" value="Unassembled WGS sequence"/>
</dbReference>
<feature type="domain" description="PKD" evidence="2">
    <location>
        <begin position="781"/>
        <end position="836"/>
    </location>
</feature>
<sequence>MKKITLLGSLCMTSVAAVAGTPPKVVQPAEASALEFVANQKQWEKPVLFAADVPSGRLFLEQGRLVHALYDGKQVEELHHHAAEVPAKQMVKAHAYSTTFVGANQQASVRGENKLAGYSNFFLGNDQSRWASEVPGFADVRYQALYPGIDLHFYSKERVLEYDFEVAPGADAKLIKLRYNGQTKLQVVNGALHIGTSVGTVVEQRPYAYQLIGGRRQRVSCEYALGAGNTITFSLAKGYNKALPLVIDPVLVYSSYTNSSNNYGYTATYDSLGNLYAGGTVFGTGYPTTMGAFQMNHNSGTDMGIIKYDPRQVIGAASRVYATYVGGNEDDHPHSLVVDRNNNLIILGSTGSNDYPVSATGYRRTFGGGDSDIVITKLNTAGSALVGSTYLGGTGTDGRVITSTPLWENYGDAYRGDVTVDRSNNIYVASATASNNFPTSNSFQLTSGGGASDGVIVKLNPGLTGLVWSSYLGGNGADVAYSVQIDSVGTVFVSGGTTSRNFPGTGTSSGGFHTSYQGGDADGFVSRITPAGNDLVRSTYIGTGSYDQAHFVQLNARGEVYTYGQTYGAYPVSPGAYSNAGSRQFIQKLNSQLTTSLMSTVIGNGPGTGPSPGANMSPTAFLVDNCGQIMVSGWTSQGNMPVTPDALQATGGSGNSSNSISAYFYIGQLSGDGSRLVYGTYFGNGNCHVDGGTSRFDKKGIIYQSMCTGSGNGPITTTPNAWSRTNGGGYNNAAFKMDVLQLDASFFPSSVQTTFPQLAVREQCAPARFYFNRQSQAGTGFIWDFGNGQTSTSAGTSTVTYTSAGKYTVRLTVYDSTSCVQSVTFTDTVRVSGLPRAAAGPDKSVCPGYSTTITVADAGNRATYTWSPAAGLNTTTGRTVVATPTVTTRYVVQVNIPSALNCIGYDTVVVNVRAPLVVTAGPDREVCPGASTTLTAPDFGPGSTYVWSPSTGLSGTSGASVTATPTATTRYTVVATDANGCSGQATVELRVPSRPVIGATVSAPNLVNQPISFVNTTTGATGYRWDFGDGTPVSTDINPTHVYTTARPQPYQATLTALYGTGCEETLTLPVRTLGLPNVLTPNGDGLNDTFRPYVSTDPVTLQVFNRWGRKVYEQTNYVDGWGGADVPAGTYYYHMTSPNGESWKGWFDVVK</sequence>
<dbReference type="Gene3D" id="2.60.40.10">
    <property type="entry name" value="Immunoglobulins"/>
    <property type="match status" value="2"/>
</dbReference>
<dbReference type="CDD" id="cd00146">
    <property type="entry name" value="PKD"/>
    <property type="match status" value="2"/>
</dbReference>
<dbReference type="Pfam" id="PF25778">
    <property type="entry name" value="DUF7948"/>
    <property type="match status" value="1"/>
</dbReference>
<proteinExistence type="predicted"/>
<feature type="domain" description="PKD" evidence="2">
    <location>
        <begin position="1023"/>
        <end position="1046"/>
    </location>
</feature>
<name>A0ABT9B984_9BACT</name>
<dbReference type="EMBL" id="JAUQSY010000001">
    <property type="protein sequence ID" value="MDO7873133.1"/>
    <property type="molecule type" value="Genomic_DNA"/>
</dbReference>
<dbReference type="Pfam" id="PF19081">
    <property type="entry name" value="Ig_7"/>
    <property type="match status" value="1"/>
</dbReference>
<dbReference type="NCBIfam" id="TIGR04131">
    <property type="entry name" value="Bac_Flav_CTERM"/>
    <property type="match status" value="1"/>
</dbReference>
<evidence type="ECO:0000256" key="1">
    <source>
        <dbReference type="SAM" id="SignalP"/>
    </source>
</evidence>
<reference evidence="3" key="1">
    <citation type="submission" date="2023-07" db="EMBL/GenBank/DDBJ databases">
        <authorList>
            <person name="Kim M.K."/>
        </authorList>
    </citation>
    <scope>NUCLEOTIDE SEQUENCE</scope>
    <source>
        <strain evidence="3">ASUV-10-1</strain>
    </source>
</reference>
<keyword evidence="1" id="KW-0732">Signal</keyword>
<dbReference type="RefSeq" id="WP_305004448.1">
    <property type="nucleotide sequence ID" value="NZ_JAUQSY010000001.1"/>
</dbReference>
<dbReference type="Pfam" id="PF13585">
    <property type="entry name" value="CHU_C"/>
    <property type="match status" value="1"/>
</dbReference>
<protein>
    <submittedName>
        <fullName evidence="3">PKD domain-containing protein</fullName>
    </submittedName>
</protein>
<dbReference type="PANTHER" id="PTHR35580">
    <property type="entry name" value="CELL SURFACE GLYCOPROTEIN (S-LAYER PROTEIN)-LIKE PROTEIN"/>
    <property type="match status" value="1"/>
</dbReference>
<organism evidence="3 4">
    <name type="scientific">Hymenobacter aranciens</name>
    <dbReference type="NCBI Taxonomy" id="3063996"/>
    <lineage>
        <taxon>Bacteria</taxon>
        <taxon>Pseudomonadati</taxon>
        <taxon>Bacteroidota</taxon>
        <taxon>Cytophagia</taxon>
        <taxon>Cytophagales</taxon>
        <taxon>Hymenobacteraceae</taxon>
        <taxon>Hymenobacter</taxon>
    </lineage>
</organism>
<comment type="caution">
    <text evidence="3">The sequence shown here is derived from an EMBL/GenBank/DDBJ whole genome shotgun (WGS) entry which is preliminary data.</text>
</comment>
<dbReference type="InterPro" id="IPR057708">
    <property type="entry name" value="DUF7948"/>
</dbReference>
<dbReference type="InterPro" id="IPR044023">
    <property type="entry name" value="Ig_7"/>
</dbReference>
<dbReference type="SMART" id="SM00089">
    <property type="entry name" value="PKD"/>
    <property type="match status" value="3"/>
</dbReference>
<dbReference type="InterPro" id="IPR026341">
    <property type="entry name" value="T9SS_type_B"/>
</dbReference>
<keyword evidence="4" id="KW-1185">Reference proteome</keyword>
<feature type="chain" id="PRO_5047532270" evidence="1">
    <location>
        <begin position="20"/>
        <end position="1152"/>
    </location>
</feature>
<dbReference type="InterPro" id="IPR052918">
    <property type="entry name" value="Motility_Chemotaxis_Reg"/>
</dbReference>
<dbReference type="InterPro" id="IPR000601">
    <property type="entry name" value="PKD_dom"/>
</dbReference>
<gene>
    <name evidence="3" type="ORF">Q5H93_00190</name>
</gene>
<dbReference type="InterPro" id="IPR013783">
    <property type="entry name" value="Ig-like_fold"/>
</dbReference>
<dbReference type="InterPro" id="IPR035986">
    <property type="entry name" value="PKD_dom_sf"/>
</dbReference>
<dbReference type="InterPro" id="IPR022409">
    <property type="entry name" value="PKD/Chitinase_dom"/>
</dbReference>
<evidence type="ECO:0000313" key="3">
    <source>
        <dbReference type="EMBL" id="MDO7873133.1"/>
    </source>
</evidence>
<dbReference type="Pfam" id="PF18911">
    <property type="entry name" value="PKD_4"/>
    <property type="match status" value="2"/>
</dbReference>
<evidence type="ECO:0000259" key="2">
    <source>
        <dbReference type="PROSITE" id="PS50093"/>
    </source>
</evidence>
<accession>A0ABT9B984</accession>
<dbReference type="PROSITE" id="PS50093">
    <property type="entry name" value="PKD"/>
    <property type="match status" value="2"/>
</dbReference>
<feature type="signal peptide" evidence="1">
    <location>
        <begin position="1"/>
        <end position="19"/>
    </location>
</feature>
<dbReference type="PANTHER" id="PTHR35580:SF1">
    <property type="entry name" value="PHYTASE-LIKE DOMAIN-CONTAINING PROTEIN"/>
    <property type="match status" value="1"/>
</dbReference>
<dbReference type="SUPFAM" id="SSF49299">
    <property type="entry name" value="PKD domain"/>
    <property type="match status" value="2"/>
</dbReference>
<evidence type="ECO:0000313" key="4">
    <source>
        <dbReference type="Proteomes" id="UP001176429"/>
    </source>
</evidence>